<keyword evidence="2" id="KW-0695">RNA-directed DNA polymerase</keyword>
<keyword evidence="1" id="KW-1133">Transmembrane helix</keyword>
<gene>
    <name evidence="2" type="ORF">Tci_013836</name>
</gene>
<accession>A0A6L2JXL5</accession>
<reference evidence="2" key="1">
    <citation type="journal article" date="2019" name="Sci. Rep.">
        <title>Draft genome of Tanacetum cinerariifolium, the natural source of mosquito coil.</title>
        <authorList>
            <person name="Yamashiro T."/>
            <person name="Shiraishi A."/>
            <person name="Satake H."/>
            <person name="Nakayama K."/>
        </authorList>
    </citation>
    <scope>NUCLEOTIDE SEQUENCE</scope>
</reference>
<feature type="non-terminal residue" evidence="2">
    <location>
        <position position="1"/>
    </location>
</feature>
<evidence type="ECO:0000313" key="2">
    <source>
        <dbReference type="EMBL" id="GEU41858.1"/>
    </source>
</evidence>
<dbReference type="EMBL" id="BKCJ010001493">
    <property type="protein sequence ID" value="GEU41858.1"/>
    <property type="molecule type" value="Genomic_DNA"/>
</dbReference>
<organism evidence="2">
    <name type="scientific">Tanacetum cinerariifolium</name>
    <name type="common">Dalmatian daisy</name>
    <name type="synonym">Chrysanthemum cinerariifolium</name>
    <dbReference type="NCBI Taxonomy" id="118510"/>
    <lineage>
        <taxon>Eukaryota</taxon>
        <taxon>Viridiplantae</taxon>
        <taxon>Streptophyta</taxon>
        <taxon>Embryophyta</taxon>
        <taxon>Tracheophyta</taxon>
        <taxon>Spermatophyta</taxon>
        <taxon>Magnoliopsida</taxon>
        <taxon>eudicotyledons</taxon>
        <taxon>Gunneridae</taxon>
        <taxon>Pentapetalae</taxon>
        <taxon>asterids</taxon>
        <taxon>campanulids</taxon>
        <taxon>Asterales</taxon>
        <taxon>Asteraceae</taxon>
        <taxon>Asteroideae</taxon>
        <taxon>Anthemideae</taxon>
        <taxon>Anthemidinae</taxon>
        <taxon>Tanacetum</taxon>
    </lineage>
</organism>
<dbReference type="PANTHER" id="PTHR33116:SF78">
    <property type="entry name" value="OS12G0587133 PROTEIN"/>
    <property type="match status" value="1"/>
</dbReference>
<evidence type="ECO:0000256" key="1">
    <source>
        <dbReference type="SAM" id="Phobius"/>
    </source>
</evidence>
<dbReference type="GO" id="GO:0003964">
    <property type="term" value="F:RNA-directed DNA polymerase activity"/>
    <property type="evidence" value="ECO:0007669"/>
    <property type="project" value="UniProtKB-KW"/>
</dbReference>
<dbReference type="AlphaFoldDB" id="A0A6L2JXL5"/>
<comment type="caution">
    <text evidence="2">The sequence shown here is derived from an EMBL/GenBank/DDBJ whole genome shotgun (WGS) entry which is preliminary data.</text>
</comment>
<keyword evidence="1" id="KW-0812">Transmembrane</keyword>
<dbReference type="PANTHER" id="PTHR33116">
    <property type="entry name" value="REVERSE TRANSCRIPTASE ZINC-BINDING DOMAIN-CONTAINING PROTEIN-RELATED-RELATED"/>
    <property type="match status" value="1"/>
</dbReference>
<keyword evidence="2" id="KW-0548">Nucleotidyltransferase</keyword>
<name>A0A6L2JXL5_TANCI</name>
<keyword evidence="2" id="KW-0808">Transferase</keyword>
<feature type="transmembrane region" description="Helical" evidence="1">
    <location>
        <begin position="113"/>
        <end position="134"/>
    </location>
</feature>
<protein>
    <submittedName>
        <fullName evidence="2">RNA-directed DNA polymerase, eukaryota, reverse transcriptase zinc-binding domain protein</fullName>
    </submittedName>
</protein>
<keyword evidence="1" id="KW-0472">Membrane</keyword>
<sequence length="142" mass="15718">CFLLASGLQINILKSQLYGVGVPRDDVERPASSIGCSIMDNQFRYLGVKIGGNMSRHKAWEEVVLKLRSRLSKWKVRTLSIGGSHGLLFRTGMRGSLTSGFFRRLSAYWKAFFVSLGGPYGSCGTALYLMLLLLPARRSLAI</sequence>
<proteinExistence type="predicted"/>